<name>A0ABP8LU53_9BACT</name>
<evidence type="ECO:0000313" key="2">
    <source>
        <dbReference type="EMBL" id="GAA4434510.1"/>
    </source>
</evidence>
<comment type="caution">
    <text evidence="2">The sequence shown here is derived from an EMBL/GenBank/DDBJ whole genome shotgun (WGS) entry which is preliminary data.</text>
</comment>
<dbReference type="Gene3D" id="3.40.50.2000">
    <property type="entry name" value="Glycogen Phosphorylase B"/>
    <property type="match status" value="2"/>
</dbReference>
<accession>A0ABP8LU53</accession>
<organism evidence="2 3">
    <name type="scientific">Ravibacter arvi</name>
    <dbReference type="NCBI Taxonomy" id="2051041"/>
    <lineage>
        <taxon>Bacteria</taxon>
        <taxon>Pseudomonadati</taxon>
        <taxon>Bacteroidota</taxon>
        <taxon>Cytophagia</taxon>
        <taxon>Cytophagales</taxon>
        <taxon>Spirosomataceae</taxon>
        <taxon>Ravibacter</taxon>
    </lineage>
</organism>
<dbReference type="Proteomes" id="UP001501508">
    <property type="component" value="Unassembled WGS sequence"/>
</dbReference>
<sequence length="346" mass="39079">MGYTLAGLRALLQTDRDFELYVVSWDRDNLTPYKFEALAGMNYRRLSEFSSAGELLTYCKSLQPDVLFVCSWNMTGGKYMTVSKYFTAKGIPTICMFDNQWMGTLKQWIGIWTASFFLRKHFTFMWGCGDRQVDFARRLGYSEEKIFDGFYTCDADLYRTIPIDRTGKKHSLLFVGRFVREKGIDLLLTAFREISDDYPEWDLLLVGSGSLEATGLTQGDRINVVTFKQPDALASVFAEASVFCLPSLFEPWGVVIHEAAIAGLPIVCSDACGAGDAFLVEGVNGFKFAKGSKDELKSALIKVMSATDSERKHMGIKSRALGEKNTPEKWSRKFLEIVNKVTYQLY</sequence>
<proteinExistence type="predicted"/>
<keyword evidence="3" id="KW-1185">Reference proteome</keyword>
<evidence type="ECO:0000259" key="1">
    <source>
        <dbReference type="Pfam" id="PF00534"/>
    </source>
</evidence>
<dbReference type="InterPro" id="IPR001296">
    <property type="entry name" value="Glyco_trans_1"/>
</dbReference>
<evidence type="ECO:0000313" key="3">
    <source>
        <dbReference type="Proteomes" id="UP001501508"/>
    </source>
</evidence>
<dbReference type="PANTHER" id="PTHR12526">
    <property type="entry name" value="GLYCOSYLTRANSFERASE"/>
    <property type="match status" value="1"/>
</dbReference>
<feature type="domain" description="Glycosyl transferase family 1" evidence="1">
    <location>
        <begin position="167"/>
        <end position="318"/>
    </location>
</feature>
<reference evidence="3" key="1">
    <citation type="journal article" date="2019" name="Int. J. Syst. Evol. Microbiol.">
        <title>The Global Catalogue of Microorganisms (GCM) 10K type strain sequencing project: providing services to taxonomists for standard genome sequencing and annotation.</title>
        <authorList>
            <consortium name="The Broad Institute Genomics Platform"/>
            <consortium name="The Broad Institute Genome Sequencing Center for Infectious Disease"/>
            <person name="Wu L."/>
            <person name="Ma J."/>
        </authorList>
    </citation>
    <scope>NUCLEOTIDE SEQUENCE [LARGE SCALE GENOMIC DNA]</scope>
    <source>
        <strain evidence="3">JCM 31920</strain>
    </source>
</reference>
<protein>
    <recommendedName>
        <fullName evidence="1">Glycosyl transferase family 1 domain-containing protein</fullName>
    </recommendedName>
</protein>
<dbReference type="SUPFAM" id="SSF53756">
    <property type="entry name" value="UDP-Glycosyltransferase/glycogen phosphorylase"/>
    <property type="match status" value="1"/>
</dbReference>
<dbReference type="Pfam" id="PF00534">
    <property type="entry name" value="Glycos_transf_1"/>
    <property type="match status" value="1"/>
</dbReference>
<dbReference type="EMBL" id="BAABEY010000011">
    <property type="protein sequence ID" value="GAA4434510.1"/>
    <property type="molecule type" value="Genomic_DNA"/>
</dbReference>
<gene>
    <name evidence="2" type="ORF">GCM10023091_09550</name>
</gene>
<dbReference type="CDD" id="cd03801">
    <property type="entry name" value="GT4_PimA-like"/>
    <property type="match status" value="1"/>
</dbReference>